<dbReference type="EMBL" id="CAMGZC010000259">
    <property type="protein sequence ID" value="CAI0645621.1"/>
    <property type="molecule type" value="Genomic_DNA"/>
</dbReference>
<comment type="caution">
    <text evidence="2">The sequence shown here is derived from an EMBL/GenBank/DDBJ whole genome shotgun (WGS) entry which is preliminary data.</text>
</comment>
<evidence type="ECO:0000313" key="2">
    <source>
        <dbReference type="EMBL" id="CAI0645621.1"/>
    </source>
</evidence>
<dbReference type="AlphaFoldDB" id="A0A9W4RQU1"/>
<accession>A0A9W4RQU1</accession>
<protein>
    <recommendedName>
        <fullName evidence="1">Transposase Tc1-like domain-containing protein</fullName>
    </recommendedName>
</protein>
<dbReference type="InterPro" id="IPR002492">
    <property type="entry name" value="Transposase_Tc1-like"/>
</dbReference>
<evidence type="ECO:0000259" key="1">
    <source>
        <dbReference type="Pfam" id="PF01498"/>
    </source>
</evidence>
<proteinExistence type="predicted"/>
<dbReference type="Gene3D" id="3.30.420.10">
    <property type="entry name" value="Ribonuclease H-like superfamily/Ribonuclease H"/>
    <property type="match status" value="2"/>
</dbReference>
<sequence>MPPNSDPIQRAVVIALRSPHGGKTTKEISQITGLPVRSINRIYARAVEAGFEPNEKALVILPDHVIDKPRSGRPKKQTAAAINAVTSKVSRDRYGREKNCADIAGDLTREGIRVSATTVWRILRTAGYRKTKPTRKPGLTAKMKAERLAWCLQYKDWTLEDWKKVIWSDETSVVLLHRRGGYRLWRRPDEAFARSCIRERWKGYSEFMFWGCFSYELRGPCHCWMPESAKDLKLATEEVAALNAELEPIKRAEWEFCANPRAVSTGIDTGRRYYCLSCSHTPTAAAGMLSYKKTRRRPTTTGNSPDINPIEPCWPWMKRYTTRLGAPKSRAEAIRAWEACWKELKPERFQPWIERIPRHIQEIIRLEGGNEYKEGRNAGRYRG</sequence>
<evidence type="ECO:0000313" key="3">
    <source>
        <dbReference type="Proteomes" id="UP001152533"/>
    </source>
</evidence>
<feature type="domain" description="Transposase Tc1-like" evidence="1">
    <location>
        <begin position="89"/>
        <end position="156"/>
    </location>
</feature>
<name>A0A9W4RQU1_9PEZI</name>
<dbReference type="GO" id="GO:0015074">
    <property type="term" value="P:DNA integration"/>
    <property type="evidence" value="ECO:0007669"/>
    <property type="project" value="InterPro"/>
</dbReference>
<gene>
    <name evidence="2" type="ORF">CGXH109_LOCUS47062</name>
</gene>
<dbReference type="GO" id="GO:0003677">
    <property type="term" value="F:DNA binding"/>
    <property type="evidence" value="ECO:0007669"/>
    <property type="project" value="InterPro"/>
</dbReference>
<dbReference type="InterPro" id="IPR009057">
    <property type="entry name" value="Homeodomain-like_sf"/>
</dbReference>
<dbReference type="Proteomes" id="UP001152533">
    <property type="component" value="Unassembled WGS sequence"/>
</dbReference>
<reference evidence="2" key="1">
    <citation type="submission" date="2022-08" db="EMBL/GenBank/DDBJ databases">
        <authorList>
            <person name="Giroux E."/>
            <person name="Giroux E."/>
        </authorList>
    </citation>
    <scope>NUCLEOTIDE SEQUENCE</scope>
    <source>
        <strain evidence="2">H1091258</strain>
    </source>
</reference>
<dbReference type="InterPro" id="IPR036397">
    <property type="entry name" value="RNaseH_sf"/>
</dbReference>
<dbReference type="Pfam" id="PF01498">
    <property type="entry name" value="HTH_Tnp_Tc3_2"/>
    <property type="match status" value="1"/>
</dbReference>
<dbReference type="SUPFAM" id="SSF46689">
    <property type="entry name" value="Homeodomain-like"/>
    <property type="match status" value="1"/>
</dbReference>
<keyword evidence="3" id="KW-1185">Reference proteome</keyword>
<dbReference type="GO" id="GO:0006313">
    <property type="term" value="P:DNA transposition"/>
    <property type="evidence" value="ECO:0007669"/>
    <property type="project" value="InterPro"/>
</dbReference>
<organism evidence="2 3">
    <name type="scientific">Colletotrichum noveboracense</name>
    <dbReference type="NCBI Taxonomy" id="2664923"/>
    <lineage>
        <taxon>Eukaryota</taxon>
        <taxon>Fungi</taxon>
        <taxon>Dikarya</taxon>
        <taxon>Ascomycota</taxon>
        <taxon>Pezizomycotina</taxon>
        <taxon>Sordariomycetes</taxon>
        <taxon>Hypocreomycetidae</taxon>
        <taxon>Glomerellales</taxon>
        <taxon>Glomerellaceae</taxon>
        <taxon>Colletotrichum</taxon>
        <taxon>Colletotrichum gloeosporioides species complex</taxon>
    </lineage>
</organism>